<evidence type="ECO:0000313" key="3">
    <source>
        <dbReference type="Proteomes" id="UP001295684"/>
    </source>
</evidence>
<keyword evidence="3" id="KW-1185">Reference proteome</keyword>
<dbReference type="EMBL" id="CAMPGE010020998">
    <property type="protein sequence ID" value="CAI2379173.1"/>
    <property type="molecule type" value="Genomic_DNA"/>
</dbReference>
<feature type="region of interest" description="Disordered" evidence="1">
    <location>
        <begin position="623"/>
        <end position="688"/>
    </location>
</feature>
<name>A0AAD1XUH6_EUPCR</name>
<comment type="caution">
    <text evidence="2">The sequence shown here is derived from an EMBL/GenBank/DDBJ whole genome shotgun (WGS) entry which is preliminary data.</text>
</comment>
<accession>A0AAD1XUH6</accession>
<proteinExistence type="predicted"/>
<evidence type="ECO:0000313" key="2">
    <source>
        <dbReference type="EMBL" id="CAI2379173.1"/>
    </source>
</evidence>
<dbReference type="AlphaFoldDB" id="A0AAD1XUH6"/>
<sequence length="1047" mass="124036">MEDREVVCSAERCECKAICYRGEGDKKEPFCVWHYDTEREKYIRISSDQYYLDICVITEEDITFIENAQEIFEQVFAQKEKNEKDQFNRNVCKLIRIYFKMKSNALLKVCRMWKNIVIKWKDGMGKLLKNENENLIKSEVIKERLERAKKMYLNLELVSRYCDLKTLFDLLSVSNDNIGILSLCQNDISTEKEEDSCFSICKEIRSCIDESYYLMECVYYKKKPFPSSNLSEEIISFKNVLKDLDKPLRKFKINVKELDVNEKLFTSNTLNMNDYLSIIAGIYNHDEPYEIWRILKPQNSDEQIEFLKFYFRYLRIASTSIFDFGSREIKINQLKDNLLFKKNIPSYPITYINFCNNLCQHDGNCDIKSSYYLPELGVQLCSMHRFHKNYSFCSEYVPLLKSDSGQPLEILYRIQNLALKAERIKRYEGLGFYLKYPIINLGRYSMDSEDGWIVLCHNEMLRNWVGCYQTLSKVRDFNGTELTSFNQIQIPDDLDIKERNNYRIPTLNDYESDPKFIINMLKIEILEYIVENRFPKYWRKKQVNSKAEEILEYLCKDYVHKELGSNFKNIESNIDIISTQKDKNYCSSVIEPNMRMGLNCPNKSKKEWTNKYSYLFEESFEQSSYPSDSKTNKQLHEENKSTKTRIDKDLDQEPKSNCQLDENNYDEREDHSLSPVSHGKEDKQLNPGHLYTEDYCSEIGTSSNNLGFIDENENINLTSLGSESKNMSVFTKEEECKAQNLEYSEANSSKIPEEVVSIEKYTEDEIKDIVDEAEQEVYTQRKRYYRLFNYKSLSEYFISKKYYKFKLLDSDDLLLEYDLSNFEEFREFASNPRWKKQISISSLDKIMAKLDTGENIKNLSLIKTRLCEFETLELRIHKDKLKDINNFFTRYFPISCQYFTLAFVYGRKLQIDYYFNSLINLSSRVTEKLHIISWKLRQRQMMTIFKEFKHVRSLKFQSCIFALESVPEFGNSLEGSNIKELKLKMKDYGDNGYGVEHLIEGLSQSNGFLQNLDTIYIDGWGNTEEKKEKLKKYVDIQKLKLFNLGSF</sequence>
<dbReference type="Proteomes" id="UP001295684">
    <property type="component" value="Unassembled WGS sequence"/>
</dbReference>
<reference evidence="2" key="1">
    <citation type="submission" date="2023-07" db="EMBL/GenBank/DDBJ databases">
        <authorList>
            <consortium name="AG Swart"/>
            <person name="Singh M."/>
            <person name="Singh A."/>
            <person name="Seah K."/>
            <person name="Emmerich C."/>
        </authorList>
    </citation>
    <scope>NUCLEOTIDE SEQUENCE</scope>
    <source>
        <strain evidence="2">DP1</strain>
    </source>
</reference>
<feature type="compositionally biased region" description="Basic and acidic residues" evidence="1">
    <location>
        <begin position="665"/>
        <end position="684"/>
    </location>
</feature>
<gene>
    <name evidence="2" type="ORF">ECRASSUSDP1_LOCUS20582</name>
</gene>
<feature type="compositionally biased region" description="Basic and acidic residues" evidence="1">
    <location>
        <begin position="630"/>
        <end position="654"/>
    </location>
</feature>
<evidence type="ECO:0000256" key="1">
    <source>
        <dbReference type="SAM" id="MobiDB-lite"/>
    </source>
</evidence>
<protein>
    <submittedName>
        <fullName evidence="2">Uncharacterized protein</fullName>
    </submittedName>
</protein>
<organism evidence="2 3">
    <name type="scientific">Euplotes crassus</name>
    <dbReference type="NCBI Taxonomy" id="5936"/>
    <lineage>
        <taxon>Eukaryota</taxon>
        <taxon>Sar</taxon>
        <taxon>Alveolata</taxon>
        <taxon>Ciliophora</taxon>
        <taxon>Intramacronucleata</taxon>
        <taxon>Spirotrichea</taxon>
        <taxon>Hypotrichia</taxon>
        <taxon>Euplotida</taxon>
        <taxon>Euplotidae</taxon>
        <taxon>Moneuplotes</taxon>
    </lineage>
</organism>